<protein>
    <submittedName>
        <fullName evidence="1">Uncharacterized protein</fullName>
    </submittedName>
</protein>
<organism evidence="1 2">
    <name type="scientific">Aquibacillus albus</name>
    <dbReference type="NCBI Taxonomy" id="1168171"/>
    <lineage>
        <taxon>Bacteria</taxon>
        <taxon>Bacillati</taxon>
        <taxon>Bacillota</taxon>
        <taxon>Bacilli</taxon>
        <taxon>Bacillales</taxon>
        <taxon>Bacillaceae</taxon>
        <taxon>Aquibacillus</taxon>
    </lineage>
</organism>
<dbReference type="EMBL" id="JAFBDR010000016">
    <property type="protein sequence ID" value="MBM7572364.1"/>
    <property type="molecule type" value="Genomic_DNA"/>
</dbReference>
<gene>
    <name evidence="1" type="ORF">JOC48_002867</name>
</gene>
<keyword evidence="2" id="KW-1185">Reference proteome</keyword>
<comment type="caution">
    <text evidence="1">The sequence shown here is derived from an EMBL/GenBank/DDBJ whole genome shotgun (WGS) entry which is preliminary data.</text>
</comment>
<evidence type="ECO:0000313" key="1">
    <source>
        <dbReference type="EMBL" id="MBM7572364.1"/>
    </source>
</evidence>
<name>A0ABS2N2J1_9BACI</name>
<proteinExistence type="predicted"/>
<accession>A0ABS2N2J1</accession>
<evidence type="ECO:0000313" key="2">
    <source>
        <dbReference type="Proteomes" id="UP001296943"/>
    </source>
</evidence>
<sequence>MRMYNKDFGAAVADPFSNGVMLNKQCMFGG</sequence>
<reference evidence="1 2" key="1">
    <citation type="submission" date="2021-01" db="EMBL/GenBank/DDBJ databases">
        <title>Genomic Encyclopedia of Type Strains, Phase IV (KMG-IV): sequencing the most valuable type-strain genomes for metagenomic binning, comparative biology and taxonomic classification.</title>
        <authorList>
            <person name="Goeker M."/>
        </authorList>
    </citation>
    <scope>NUCLEOTIDE SEQUENCE [LARGE SCALE GENOMIC DNA]</scope>
    <source>
        <strain evidence="1 2">DSM 23711</strain>
    </source>
</reference>
<dbReference type="Proteomes" id="UP001296943">
    <property type="component" value="Unassembled WGS sequence"/>
</dbReference>